<dbReference type="AlphaFoldDB" id="A0A813EII4"/>
<dbReference type="InterPro" id="IPR011009">
    <property type="entry name" value="Kinase-like_dom_sf"/>
</dbReference>
<dbReference type="GO" id="GO:0005737">
    <property type="term" value="C:cytoplasm"/>
    <property type="evidence" value="ECO:0007669"/>
    <property type="project" value="TreeGrafter"/>
</dbReference>
<dbReference type="Gene3D" id="1.25.40.10">
    <property type="entry name" value="Tetratricopeptide repeat domain"/>
    <property type="match status" value="1"/>
</dbReference>
<dbReference type="Gene3D" id="1.10.510.10">
    <property type="entry name" value="Transferase(Phosphotransferase) domain 1"/>
    <property type="match status" value="2"/>
</dbReference>
<protein>
    <recommendedName>
        <fullName evidence="2">Protein kinase domain-containing protein</fullName>
    </recommendedName>
</protein>
<dbReference type="EMBL" id="CAJNNV010010881">
    <property type="protein sequence ID" value="CAE8599184.1"/>
    <property type="molecule type" value="Genomic_DNA"/>
</dbReference>
<dbReference type="SUPFAM" id="SSF54534">
    <property type="entry name" value="FKBP-like"/>
    <property type="match status" value="1"/>
</dbReference>
<reference evidence="3" key="1">
    <citation type="submission" date="2021-02" db="EMBL/GenBank/DDBJ databases">
        <authorList>
            <person name="Dougan E. K."/>
            <person name="Rhodes N."/>
            <person name="Thang M."/>
            <person name="Chan C."/>
        </authorList>
    </citation>
    <scope>NUCLEOTIDE SEQUENCE</scope>
</reference>
<organism evidence="3 4">
    <name type="scientific">Polarella glacialis</name>
    <name type="common">Dinoflagellate</name>
    <dbReference type="NCBI Taxonomy" id="89957"/>
    <lineage>
        <taxon>Eukaryota</taxon>
        <taxon>Sar</taxon>
        <taxon>Alveolata</taxon>
        <taxon>Dinophyceae</taxon>
        <taxon>Suessiales</taxon>
        <taxon>Suessiaceae</taxon>
        <taxon>Polarella</taxon>
    </lineage>
</organism>
<dbReference type="InterPro" id="IPR000719">
    <property type="entry name" value="Prot_kinase_dom"/>
</dbReference>
<proteinExistence type="predicted"/>
<dbReference type="PROSITE" id="PS00109">
    <property type="entry name" value="PROTEIN_KINASE_TYR"/>
    <property type="match status" value="1"/>
</dbReference>
<dbReference type="GO" id="GO:0044773">
    <property type="term" value="P:mitotic DNA damage checkpoint signaling"/>
    <property type="evidence" value="ECO:0007669"/>
    <property type="project" value="TreeGrafter"/>
</dbReference>
<dbReference type="GO" id="GO:0005634">
    <property type="term" value="C:nucleus"/>
    <property type="evidence" value="ECO:0007669"/>
    <property type="project" value="TreeGrafter"/>
</dbReference>
<evidence type="ECO:0000256" key="1">
    <source>
        <dbReference type="SAM" id="MobiDB-lite"/>
    </source>
</evidence>
<dbReference type="InterPro" id="IPR011990">
    <property type="entry name" value="TPR-like_helical_dom_sf"/>
</dbReference>
<dbReference type="PANTHER" id="PTHR44167:SF18">
    <property type="entry name" value="PROTEIN KINASE DOMAIN-CONTAINING PROTEIN"/>
    <property type="match status" value="1"/>
</dbReference>
<dbReference type="InterPro" id="IPR008266">
    <property type="entry name" value="Tyr_kinase_AS"/>
</dbReference>
<gene>
    <name evidence="3" type="ORF">PGLA1383_LOCUS17549</name>
</gene>
<dbReference type="PROSITE" id="PS50011">
    <property type="entry name" value="PROTEIN_KINASE_DOM"/>
    <property type="match status" value="1"/>
</dbReference>
<accession>A0A813EII4</accession>
<name>A0A813EII4_POLGL</name>
<sequence length="731" mass="79401">MAGLAEQSAADVSFRKNEAVLKRTRVLGRETGSSVHPTDLSKVALRVASVAAAGECLPGFPRSVEFTLGNGEVCDALECACCHMTAGEEATIICHVSGMAAWTSLGLSGLTAPILFEITLLSSKKGPRKQTMTEAEKMDFALLQKDIGAHLFKENRAELAMNKYNTIVVFLDYVDRMFTGEAAQQRARELKIVCQLNRAACALKLGDFKRAAAPEEPEDEEVLALGVSAAREAAKAAAEEKAFCTTSTLTLADGIVLAKTHRSGREALELLGFEANSSSSASPSVGEDEESLVAKEEAEELWHLRPPGRSPPEPVPSNCSEELSQQRIDWAVFGEPGASAGGASREAALSDPLATNIAYFRRSVEVALEPWVPAELGGQFTVVARLAKSVHGEVLYVQDREGVGAVAKVVPKETARKTLAGTDSEINERHIWLGSLEIPQLEDLGTEIAVLRYLQRSHEQSSHVVRLLGAFEDACSTYLVTEYCDEGELFERVAYGDPLAETEKKRYVSEMLQAVQHLHRHNVGHRDVSLENVLLRRGRCVLMDFGQAVRLRAVDGTELRYYAEAGKRMYRSPEMYVSRVSPVQVVCPSDGVPGSVVQVAFDRTRCQVLLPKDAVPGKPCFAEPHGYAAAPADLFACGVCAFILTAGKPPWAAALDSDASFSFIRRHGVVTLLQQWRGGARGPPSTPPSEEESLLAQMLRVDPTRRSTVDECLRSSWLDAVTPPRLRSQTA</sequence>
<evidence type="ECO:0000313" key="4">
    <source>
        <dbReference type="Proteomes" id="UP000654075"/>
    </source>
</evidence>
<dbReference type="Proteomes" id="UP000654075">
    <property type="component" value="Unassembled WGS sequence"/>
</dbReference>
<dbReference type="Pfam" id="PF00069">
    <property type="entry name" value="Pkinase"/>
    <property type="match status" value="1"/>
</dbReference>
<evidence type="ECO:0000313" key="3">
    <source>
        <dbReference type="EMBL" id="CAE8599184.1"/>
    </source>
</evidence>
<dbReference type="OrthoDB" id="541276at2759"/>
<feature type="domain" description="Protein kinase" evidence="2">
    <location>
        <begin position="380"/>
        <end position="718"/>
    </location>
</feature>
<dbReference type="SUPFAM" id="SSF56112">
    <property type="entry name" value="Protein kinase-like (PK-like)"/>
    <property type="match status" value="1"/>
</dbReference>
<dbReference type="GO" id="GO:0005524">
    <property type="term" value="F:ATP binding"/>
    <property type="evidence" value="ECO:0007669"/>
    <property type="project" value="InterPro"/>
</dbReference>
<keyword evidence="4" id="KW-1185">Reference proteome</keyword>
<feature type="region of interest" description="Disordered" evidence="1">
    <location>
        <begin position="276"/>
        <end position="295"/>
    </location>
</feature>
<evidence type="ECO:0000259" key="2">
    <source>
        <dbReference type="PROSITE" id="PS50011"/>
    </source>
</evidence>
<dbReference type="PANTHER" id="PTHR44167">
    <property type="entry name" value="OVARIAN-SPECIFIC SERINE/THREONINE-PROTEIN KINASE LOK-RELATED"/>
    <property type="match status" value="1"/>
</dbReference>
<comment type="caution">
    <text evidence="3">The sequence shown here is derived from an EMBL/GenBank/DDBJ whole genome shotgun (WGS) entry which is preliminary data.</text>
</comment>
<dbReference type="GO" id="GO:0004674">
    <property type="term" value="F:protein serine/threonine kinase activity"/>
    <property type="evidence" value="ECO:0007669"/>
    <property type="project" value="TreeGrafter"/>
</dbReference>